<accession>A0A1M5MZ83</accession>
<organism evidence="2 3">
    <name type="scientific">Ornithinibacillus halophilus</name>
    <dbReference type="NCBI Taxonomy" id="930117"/>
    <lineage>
        <taxon>Bacteria</taxon>
        <taxon>Bacillati</taxon>
        <taxon>Bacillota</taxon>
        <taxon>Bacilli</taxon>
        <taxon>Bacillales</taxon>
        <taxon>Bacillaceae</taxon>
        <taxon>Ornithinibacillus</taxon>
    </lineage>
</organism>
<keyword evidence="1" id="KW-0472">Membrane</keyword>
<keyword evidence="1" id="KW-0812">Transmembrane</keyword>
<reference evidence="2 3" key="1">
    <citation type="submission" date="2016-11" db="EMBL/GenBank/DDBJ databases">
        <authorList>
            <person name="Jaros S."/>
            <person name="Januszkiewicz K."/>
            <person name="Wedrychowicz H."/>
        </authorList>
    </citation>
    <scope>NUCLEOTIDE SEQUENCE [LARGE SCALE GENOMIC DNA]</scope>
    <source>
        <strain evidence="2 3">IBRC-M 10683</strain>
    </source>
</reference>
<sequence length="64" mass="7982">MKEWWERKKRNSRKRKKESGSYTFWDFLVDALFWVPELLFLPLRIIFWLVRGFGRMIGELFDIV</sequence>
<protein>
    <submittedName>
        <fullName evidence="2">Uncharacterized protein</fullName>
    </submittedName>
</protein>
<keyword evidence="3" id="KW-1185">Reference proteome</keyword>
<dbReference type="EMBL" id="FQVW01000068">
    <property type="protein sequence ID" value="SHG82537.1"/>
    <property type="molecule type" value="Genomic_DNA"/>
</dbReference>
<evidence type="ECO:0000313" key="2">
    <source>
        <dbReference type="EMBL" id="SHG82537.1"/>
    </source>
</evidence>
<proteinExistence type="predicted"/>
<evidence type="ECO:0000313" key="3">
    <source>
        <dbReference type="Proteomes" id="UP000183988"/>
    </source>
</evidence>
<name>A0A1M5MZ83_9BACI</name>
<dbReference type="RefSeq" id="WP_072891954.1">
    <property type="nucleotide sequence ID" value="NZ_FQVW01000068.1"/>
</dbReference>
<dbReference type="AlphaFoldDB" id="A0A1M5MZ83"/>
<dbReference type="STRING" id="930117.SAMN05216225_10686"/>
<feature type="transmembrane region" description="Helical" evidence="1">
    <location>
        <begin position="21"/>
        <end position="50"/>
    </location>
</feature>
<dbReference type="Proteomes" id="UP000183988">
    <property type="component" value="Unassembled WGS sequence"/>
</dbReference>
<evidence type="ECO:0000256" key="1">
    <source>
        <dbReference type="SAM" id="Phobius"/>
    </source>
</evidence>
<keyword evidence="1" id="KW-1133">Transmembrane helix</keyword>
<gene>
    <name evidence="2" type="ORF">SAMN05216225_10686</name>
</gene>
<dbReference type="OrthoDB" id="2706699at2"/>